<dbReference type="PANTHER" id="PTHR33653">
    <property type="entry name" value="RIBONUCLEASE VAPC2"/>
    <property type="match status" value="1"/>
</dbReference>
<sequence length="126" mass="13990">MYLLDTDILIDIQRGHAPAITWFASLLEIPSVPGLVVMELIQNAQNTQRLRDTLKLVAPLPVIWPTEIDCAFALSNFTTYHLSDNLGLLDALIGACAVGRGAILCTFNVKHYRVIPSLTIEQPYTR</sequence>
<dbReference type="InterPro" id="IPR002716">
    <property type="entry name" value="PIN_dom"/>
</dbReference>
<dbReference type="EMBL" id="JACJTQ010000090">
    <property type="protein sequence ID" value="MBD2695198.1"/>
    <property type="molecule type" value="Genomic_DNA"/>
</dbReference>
<protein>
    <submittedName>
        <fullName evidence="9">PIN domain-containing protein</fullName>
    </submittedName>
</protein>
<keyword evidence="10" id="KW-1185">Reference proteome</keyword>
<proteinExistence type="inferred from homology"/>
<evidence type="ECO:0000256" key="3">
    <source>
        <dbReference type="ARBA" id="ARBA00022722"/>
    </source>
</evidence>
<evidence type="ECO:0000256" key="5">
    <source>
        <dbReference type="ARBA" id="ARBA00022801"/>
    </source>
</evidence>
<name>A0ABR8J9Y9_9NOST</name>
<evidence type="ECO:0000256" key="6">
    <source>
        <dbReference type="ARBA" id="ARBA00022842"/>
    </source>
</evidence>
<evidence type="ECO:0000313" key="10">
    <source>
        <dbReference type="Proteomes" id="UP000660381"/>
    </source>
</evidence>
<dbReference type="PANTHER" id="PTHR33653:SF1">
    <property type="entry name" value="RIBONUCLEASE VAPC2"/>
    <property type="match status" value="1"/>
</dbReference>
<dbReference type="SUPFAM" id="SSF88723">
    <property type="entry name" value="PIN domain-like"/>
    <property type="match status" value="1"/>
</dbReference>
<feature type="domain" description="PIN" evidence="8">
    <location>
        <begin position="2"/>
        <end position="114"/>
    </location>
</feature>
<keyword evidence="3" id="KW-0540">Nuclease</keyword>
<keyword evidence="4" id="KW-0479">Metal-binding</keyword>
<evidence type="ECO:0000256" key="2">
    <source>
        <dbReference type="ARBA" id="ARBA00022649"/>
    </source>
</evidence>
<comment type="similarity">
    <text evidence="7">Belongs to the PINc/VapC protein family.</text>
</comment>
<evidence type="ECO:0000256" key="7">
    <source>
        <dbReference type="ARBA" id="ARBA00038093"/>
    </source>
</evidence>
<evidence type="ECO:0000256" key="1">
    <source>
        <dbReference type="ARBA" id="ARBA00001946"/>
    </source>
</evidence>
<gene>
    <name evidence="9" type="ORF">H6G68_26350</name>
</gene>
<evidence type="ECO:0000313" key="9">
    <source>
        <dbReference type="EMBL" id="MBD2695198.1"/>
    </source>
</evidence>
<organism evidence="9 10">
    <name type="scientific">Anabaena catenula FACHB-362</name>
    <dbReference type="NCBI Taxonomy" id="2692877"/>
    <lineage>
        <taxon>Bacteria</taxon>
        <taxon>Bacillati</taxon>
        <taxon>Cyanobacteriota</taxon>
        <taxon>Cyanophyceae</taxon>
        <taxon>Nostocales</taxon>
        <taxon>Nostocaceae</taxon>
        <taxon>Anabaena</taxon>
    </lineage>
</organism>
<keyword evidence="6" id="KW-0460">Magnesium</keyword>
<keyword evidence="2" id="KW-1277">Toxin-antitoxin system</keyword>
<dbReference type="Gene3D" id="3.40.50.1010">
    <property type="entry name" value="5'-nuclease"/>
    <property type="match status" value="1"/>
</dbReference>
<comment type="caution">
    <text evidence="9">The sequence shown here is derived from an EMBL/GenBank/DDBJ whole genome shotgun (WGS) entry which is preliminary data.</text>
</comment>
<accession>A0ABR8J9Y9</accession>
<dbReference type="InterPro" id="IPR029060">
    <property type="entry name" value="PIN-like_dom_sf"/>
</dbReference>
<evidence type="ECO:0000256" key="4">
    <source>
        <dbReference type="ARBA" id="ARBA00022723"/>
    </source>
</evidence>
<dbReference type="Pfam" id="PF01850">
    <property type="entry name" value="PIN"/>
    <property type="match status" value="1"/>
</dbReference>
<keyword evidence="5" id="KW-0378">Hydrolase</keyword>
<dbReference type="Proteomes" id="UP000660381">
    <property type="component" value="Unassembled WGS sequence"/>
</dbReference>
<dbReference type="RefSeq" id="WP_190909287.1">
    <property type="nucleotide sequence ID" value="NZ_JACJTQ010000090.1"/>
</dbReference>
<dbReference type="InterPro" id="IPR050556">
    <property type="entry name" value="Type_II_TA_system_RNase"/>
</dbReference>
<reference evidence="9 10" key="1">
    <citation type="journal article" date="2020" name="ISME J.">
        <title>Comparative genomics reveals insights into cyanobacterial evolution and habitat adaptation.</title>
        <authorList>
            <person name="Chen M.Y."/>
            <person name="Teng W.K."/>
            <person name="Zhao L."/>
            <person name="Hu C.X."/>
            <person name="Zhou Y.K."/>
            <person name="Han B.P."/>
            <person name="Song L.R."/>
            <person name="Shu W.S."/>
        </authorList>
    </citation>
    <scope>NUCLEOTIDE SEQUENCE [LARGE SCALE GENOMIC DNA]</scope>
    <source>
        <strain evidence="9 10">FACHB-362</strain>
    </source>
</reference>
<evidence type="ECO:0000259" key="8">
    <source>
        <dbReference type="Pfam" id="PF01850"/>
    </source>
</evidence>
<comment type="cofactor">
    <cofactor evidence="1">
        <name>Mg(2+)</name>
        <dbReference type="ChEBI" id="CHEBI:18420"/>
    </cofactor>
</comment>